<gene>
    <name evidence="14" type="ORF">K0T92_21225</name>
</gene>
<evidence type="ECO:0000256" key="7">
    <source>
        <dbReference type="ARBA" id="ARBA00022729"/>
    </source>
</evidence>
<evidence type="ECO:0000256" key="11">
    <source>
        <dbReference type="RuleBase" id="RU362119"/>
    </source>
</evidence>
<dbReference type="InterPro" id="IPR008334">
    <property type="entry name" value="5'-Nucleotdase_C"/>
</dbReference>
<dbReference type="SUPFAM" id="SSF56300">
    <property type="entry name" value="Metallo-dependent phosphatases"/>
    <property type="match status" value="1"/>
</dbReference>
<evidence type="ECO:0000313" key="14">
    <source>
        <dbReference type="EMBL" id="MBW7477243.1"/>
    </source>
</evidence>
<comment type="caution">
    <text evidence="14">The sequence shown here is derived from an EMBL/GenBank/DDBJ whole genome shotgun (WGS) entry which is preliminary data.</text>
</comment>
<dbReference type="InterPro" id="IPR041827">
    <property type="entry name" value="CpdB_N"/>
</dbReference>
<evidence type="ECO:0000256" key="8">
    <source>
        <dbReference type="ARBA" id="ARBA00022741"/>
    </source>
</evidence>
<evidence type="ECO:0000259" key="12">
    <source>
        <dbReference type="Pfam" id="PF00149"/>
    </source>
</evidence>
<comment type="catalytic activity">
    <reaction evidence="2">
        <text>a nucleoside 2',3'-cyclic phosphate + H2O = a nucleoside 3'-phosphate + H(+)</text>
        <dbReference type="Rhea" id="RHEA:19621"/>
        <dbReference type="ChEBI" id="CHEBI:15377"/>
        <dbReference type="ChEBI" id="CHEBI:15378"/>
        <dbReference type="ChEBI" id="CHEBI:66949"/>
        <dbReference type="ChEBI" id="CHEBI:66954"/>
        <dbReference type="EC" id="3.1.4.16"/>
    </reaction>
</comment>
<dbReference type="PANTHER" id="PTHR11575">
    <property type="entry name" value="5'-NUCLEOTIDASE-RELATED"/>
    <property type="match status" value="1"/>
</dbReference>
<evidence type="ECO:0000256" key="4">
    <source>
        <dbReference type="ARBA" id="ARBA00004196"/>
    </source>
</evidence>
<keyword evidence="6" id="KW-0479">Metal-binding</keyword>
<evidence type="ECO:0000256" key="5">
    <source>
        <dbReference type="ARBA" id="ARBA00006654"/>
    </source>
</evidence>
<comment type="similarity">
    <text evidence="5 11">Belongs to the 5'-nucleotidase family.</text>
</comment>
<dbReference type="PRINTS" id="PR01607">
    <property type="entry name" value="APYRASEFAMLY"/>
</dbReference>
<dbReference type="PROSITE" id="PS00786">
    <property type="entry name" value="5_NUCLEOTIDASE_2"/>
    <property type="match status" value="1"/>
</dbReference>
<evidence type="ECO:0000256" key="1">
    <source>
        <dbReference type="ARBA" id="ARBA00000527"/>
    </source>
</evidence>
<comment type="cofactor">
    <cofactor evidence="3">
        <name>a divalent metal cation</name>
        <dbReference type="ChEBI" id="CHEBI:60240"/>
    </cofactor>
</comment>
<name>A0ABS7DBC1_9BACL</name>
<dbReference type="SUPFAM" id="SSF55816">
    <property type="entry name" value="5'-nucleotidase (syn. UDP-sugar hydrolase), C-terminal domain"/>
    <property type="match status" value="1"/>
</dbReference>
<evidence type="ECO:0000256" key="6">
    <source>
        <dbReference type="ARBA" id="ARBA00022723"/>
    </source>
</evidence>
<evidence type="ECO:0000256" key="3">
    <source>
        <dbReference type="ARBA" id="ARBA00001968"/>
    </source>
</evidence>
<dbReference type="EMBL" id="JAHZIJ010000022">
    <property type="protein sequence ID" value="MBW7477243.1"/>
    <property type="molecule type" value="Genomic_DNA"/>
</dbReference>
<feature type="domain" description="Calcineurin-like phosphoesterase" evidence="12">
    <location>
        <begin position="13"/>
        <end position="245"/>
    </location>
</feature>
<evidence type="ECO:0000313" key="15">
    <source>
        <dbReference type="Proteomes" id="UP000812277"/>
    </source>
</evidence>
<dbReference type="CDD" id="cd07410">
    <property type="entry name" value="MPP_CpdB_N"/>
    <property type="match status" value="1"/>
</dbReference>
<comment type="subcellular location">
    <subcellularLocation>
        <location evidence="4">Cell envelope</location>
    </subcellularLocation>
</comment>
<dbReference type="Pfam" id="PF02872">
    <property type="entry name" value="5_nucleotid_C"/>
    <property type="match status" value="1"/>
</dbReference>
<evidence type="ECO:0000259" key="13">
    <source>
        <dbReference type="Pfam" id="PF02872"/>
    </source>
</evidence>
<dbReference type="Gene3D" id="3.60.21.10">
    <property type="match status" value="1"/>
</dbReference>
<evidence type="ECO:0000256" key="10">
    <source>
        <dbReference type="ARBA" id="ARBA00023268"/>
    </source>
</evidence>
<keyword evidence="15" id="KW-1185">Reference proteome</keyword>
<keyword evidence="7" id="KW-0732">Signal</keyword>
<evidence type="ECO:0000256" key="2">
    <source>
        <dbReference type="ARBA" id="ARBA00001730"/>
    </source>
</evidence>
<evidence type="ECO:0000256" key="9">
    <source>
        <dbReference type="ARBA" id="ARBA00022801"/>
    </source>
</evidence>
<dbReference type="InterPro" id="IPR006146">
    <property type="entry name" value="5'-Nucleotdase_CS"/>
</dbReference>
<dbReference type="Pfam" id="PF00149">
    <property type="entry name" value="Metallophos"/>
    <property type="match status" value="1"/>
</dbReference>
<protein>
    <submittedName>
        <fullName evidence="14">Bifunctional metallophosphatase/5'-nucleotidase</fullName>
    </submittedName>
</protein>
<keyword evidence="10" id="KW-0511">Multifunctional enzyme</keyword>
<dbReference type="InterPro" id="IPR006179">
    <property type="entry name" value="5_nucleotidase/apyrase"/>
</dbReference>
<dbReference type="PANTHER" id="PTHR11575:SF6">
    <property type="entry name" value="2',3'-CYCLIC-NUCLEOTIDE 2'-PHOSPHODIESTERASE_3'-NUCLEOTIDASE"/>
    <property type="match status" value="1"/>
</dbReference>
<comment type="catalytic activity">
    <reaction evidence="1">
        <text>a ribonucleoside 3'-phosphate + H2O = a ribonucleoside + phosphate</text>
        <dbReference type="Rhea" id="RHEA:10144"/>
        <dbReference type="ChEBI" id="CHEBI:13197"/>
        <dbReference type="ChEBI" id="CHEBI:15377"/>
        <dbReference type="ChEBI" id="CHEBI:18254"/>
        <dbReference type="ChEBI" id="CHEBI:43474"/>
        <dbReference type="EC" id="3.1.3.6"/>
    </reaction>
</comment>
<accession>A0ABS7DBC1</accession>
<keyword evidence="8 11" id="KW-0547">Nucleotide-binding</keyword>
<proteinExistence type="inferred from homology"/>
<dbReference type="Proteomes" id="UP000812277">
    <property type="component" value="Unassembled WGS sequence"/>
</dbReference>
<dbReference type="InterPro" id="IPR036907">
    <property type="entry name" value="5'-Nucleotdase_C_sf"/>
</dbReference>
<organism evidence="14 15">
    <name type="scientific">Paenibacillus oenotherae</name>
    <dbReference type="NCBI Taxonomy" id="1435645"/>
    <lineage>
        <taxon>Bacteria</taxon>
        <taxon>Bacillati</taxon>
        <taxon>Bacillota</taxon>
        <taxon>Bacilli</taxon>
        <taxon>Bacillales</taxon>
        <taxon>Paenibacillaceae</taxon>
        <taxon>Paenibacillus</taxon>
    </lineage>
</organism>
<dbReference type="Gene3D" id="3.90.780.10">
    <property type="entry name" value="5'-Nucleotidase, C-terminal domain"/>
    <property type="match status" value="1"/>
</dbReference>
<reference evidence="14 15" key="1">
    <citation type="submission" date="2021-07" db="EMBL/GenBank/DDBJ databases">
        <title>Paenibacillus radiodurans sp. nov., isolated from the southeastern edge of Tengger Desert.</title>
        <authorList>
            <person name="Zhang G."/>
        </authorList>
    </citation>
    <scope>NUCLEOTIDE SEQUENCE [LARGE SCALE GENOMIC DNA]</scope>
    <source>
        <strain evidence="14 15">DT7-4</strain>
    </source>
</reference>
<dbReference type="PROSITE" id="PS00785">
    <property type="entry name" value="5_NUCLEOTIDASE_1"/>
    <property type="match status" value="1"/>
</dbReference>
<dbReference type="InterPro" id="IPR004843">
    <property type="entry name" value="Calcineurin-like_PHP"/>
</dbReference>
<feature type="domain" description="5'-Nucleotidase C-terminal" evidence="13">
    <location>
        <begin position="335"/>
        <end position="491"/>
    </location>
</feature>
<dbReference type="RefSeq" id="WP_219874498.1">
    <property type="nucleotide sequence ID" value="NZ_JAHZIJ010000022.1"/>
</dbReference>
<dbReference type="InterPro" id="IPR029052">
    <property type="entry name" value="Metallo-depent_PP-like"/>
</dbReference>
<keyword evidence="9 11" id="KW-0378">Hydrolase</keyword>
<sequence length="534" mass="58937">MEDREAAAFIVDILATSDIHGHLYPTDYRTHEDRNMGLAKAATLIRRERLRSPELLLIDNGDLIQGSPLSYYYALQLGEQAHPAVAVLNELQYDAAVLGNHEFNYGLDVLRKVTGDSSFPWLSAGITDRASQEPAFGKPYIVRTFRNGIKVAILGVTTHYIPSWENPLHITGLDFSDALETVKAWARRIREDEKPDLLVVSYHGGFERNLATGAPEGKGTSENQAYAMCMEVEGLDVLITGHQHRALAAEVNGVTIIQPSCNGQAVGKISVSFTEVEGRWTISAKKAELLGVDNTVVPDEAVLKLTQGIESETQAWLDQQIGEVIGDMSISSPLECRRADHPFIAFINKVQMDTAGVQLSATALLNHESGGFGSIITMRDILTNFMYPNTLTVLRLSGQDIVEALEQTASYFQVEADGGLGVNPAYVEPKLQHYNYDMWAGIEYDLNVARPIGERVVKLSHKGQPVLPDQHYDVVLNSYRAAGGGDYDMYKGKPIIQEIDIDMSELVADYIIQRGTIHAAASNHWRVIIDMGNR</sequence>